<dbReference type="InterPro" id="IPR027806">
    <property type="entry name" value="HARBI1_dom"/>
</dbReference>
<dbReference type="EMBL" id="NBSK02000004">
    <property type="protein sequence ID" value="KAJ0213570.1"/>
    <property type="molecule type" value="Genomic_DNA"/>
</dbReference>
<evidence type="ECO:0000256" key="2">
    <source>
        <dbReference type="ARBA" id="ARBA00004123"/>
    </source>
</evidence>
<comment type="caution">
    <text evidence="10">The sequence shown here is derived from an EMBL/GenBank/DDBJ whole genome shotgun (WGS) entry which is preliminary data.</text>
</comment>
<reference evidence="10 11" key="1">
    <citation type="journal article" date="2017" name="Nat. Commun.">
        <title>Genome assembly with in vitro proximity ligation data and whole-genome triplication in lettuce.</title>
        <authorList>
            <person name="Reyes-Chin-Wo S."/>
            <person name="Wang Z."/>
            <person name="Yang X."/>
            <person name="Kozik A."/>
            <person name="Arikit S."/>
            <person name="Song C."/>
            <person name="Xia L."/>
            <person name="Froenicke L."/>
            <person name="Lavelle D.O."/>
            <person name="Truco M.J."/>
            <person name="Xia R."/>
            <person name="Zhu S."/>
            <person name="Xu C."/>
            <person name="Xu H."/>
            <person name="Xu X."/>
            <person name="Cox K."/>
            <person name="Korf I."/>
            <person name="Meyers B.C."/>
            <person name="Michelmore R.W."/>
        </authorList>
    </citation>
    <scope>NUCLEOTIDE SEQUENCE [LARGE SCALE GENOMIC DNA]</scope>
    <source>
        <strain evidence="11">cv. Salinas</strain>
        <tissue evidence="10">Seedlings</tissue>
    </source>
</reference>
<comment type="subcellular location">
    <subcellularLocation>
        <location evidence="2">Nucleus</location>
    </subcellularLocation>
</comment>
<evidence type="ECO:0000256" key="1">
    <source>
        <dbReference type="ARBA" id="ARBA00001968"/>
    </source>
</evidence>
<dbReference type="Pfam" id="PF13359">
    <property type="entry name" value="DDE_Tnp_4"/>
    <property type="match status" value="1"/>
</dbReference>
<protein>
    <recommendedName>
        <fullName evidence="9">DDE Tnp4 domain-containing protein</fullName>
    </recommendedName>
</protein>
<dbReference type="PANTHER" id="PTHR22930">
    <property type="match status" value="1"/>
</dbReference>
<feature type="region of interest" description="Disordered" evidence="8">
    <location>
        <begin position="1"/>
        <end position="63"/>
    </location>
</feature>
<keyword evidence="6" id="KW-0378">Hydrolase</keyword>
<feature type="compositionally biased region" description="Polar residues" evidence="8">
    <location>
        <begin position="1"/>
        <end position="14"/>
    </location>
</feature>
<feature type="compositionally biased region" description="Acidic residues" evidence="8">
    <location>
        <begin position="24"/>
        <end position="33"/>
    </location>
</feature>
<sequence>MTPLQFQNNSNPNGENVEGKGDSDDINLEDDVEPLFPSFHESSSSKKKRMDSDDSNSSNDNEEWWVEEDREFKMLCGLALKGIILARNLCADLATNYGLQQTRNISIKHFHTVLEVVLKLSVDIIKPDANYNDDVLEYILSNPQYYPMFKNCIGAVDGTHVRASVPQNEEAKYIDKYYIVDAGYPNTRGYLAPHKGTNIHYYLPDFRRGHSAAVREPHGPKDKFNYLHSSLRNIIEQTFGEWKARWTLLRDMHVNYKYKNQVKIMIASMAIHNYIRKLGRFDEEFNRAQQESYNLIRGDTSSEFYEEGPSTRRTSDNDLYMAAIRDIIAQDINTLRRRM</sequence>
<evidence type="ECO:0000256" key="5">
    <source>
        <dbReference type="ARBA" id="ARBA00022723"/>
    </source>
</evidence>
<keyword evidence="11" id="KW-1185">Reference proteome</keyword>
<proteinExistence type="inferred from homology"/>
<dbReference type="Proteomes" id="UP000235145">
    <property type="component" value="Unassembled WGS sequence"/>
</dbReference>
<keyword evidence="4" id="KW-0540">Nuclease</keyword>
<feature type="domain" description="DDE Tnp4" evidence="9">
    <location>
        <begin position="175"/>
        <end position="273"/>
    </location>
</feature>
<evidence type="ECO:0000313" key="10">
    <source>
        <dbReference type="EMBL" id="KAJ0213570.1"/>
    </source>
</evidence>
<keyword evidence="7" id="KW-0539">Nucleus</keyword>
<evidence type="ECO:0000256" key="8">
    <source>
        <dbReference type="SAM" id="MobiDB-lite"/>
    </source>
</evidence>
<dbReference type="GO" id="GO:0004518">
    <property type="term" value="F:nuclease activity"/>
    <property type="evidence" value="ECO:0007669"/>
    <property type="project" value="UniProtKB-KW"/>
</dbReference>
<evidence type="ECO:0000259" key="9">
    <source>
        <dbReference type="Pfam" id="PF13359"/>
    </source>
</evidence>
<evidence type="ECO:0000256" key="7">
    <source>
        <dbReference type="ARBA" id="ARBA00023242"/>
    </source>
</evidence>
<dbReference type="PANTHER" id="PTHR22930:SF221">
    <property type="entry name" value="NUCLEASE HARBI1"/>
    <property type="match status" value="1"/>
</dbReference>
<organism evidence="10 11">
    <name type="scientific">Lactuca sativa</name>
    <name type="common">Garden lettuce</name>
    <dbReference type="NCBI Taxonomy" id="4236"/>
    <lineage>
        <taxon>Eukaryota</taxon>
        <taxon>Viridiplantae</taxon>
        <taxon>Streptophyta</taxon>
        <taxon>Embryophyta</taxon>
        <taxon>Tracheophyta</taxon>
        <taxon>Spermatophyta</taxon>
        <taxon>Magnoliopsida</taxon>
        <taxon>eudicotyledons</taxon>
        <taxon>Gunneridae</taxon>
        <taxon>Pentapetalae</taxon>
        <taxon>asterids</taxon>
        <taxon>campanulids</taxon>
        <taxon>Asterales</taxon>
        <taxon>Asteraceae</taxon>
        <taxon>Cichorioideae</taxon>
        <taxon>Cichorieae</taxon>
        <taxon>Lactucinae</taxon>
        <taxon>Lactuca</taxon>
    </lineage>
</organism>
<gene>
    <name evidence="10" type="ORF">LSAT_V11C400227530</name>
</gene>
<dbReference type="GO" id="GO:0016787">
    <property type="term" value="F:hydrolase activity"/>
    <property type="evidence" value="ECO:0007669"/>
    <property type="project" value="UniProtKB-KW"/>
</dbReference>
<evidence type="ECO:0000256" key="4">
    <source>
        <dbReference type="ARBA" id="ARBA00022722"/>
    </source>
</evidence>
<keyword evidence="5" id="KW-0479">Metal-binding</keyword>
<name>A0A9R1VZJ4_LACSA</name>
<evidence type="ECO:0000256" key="6">
    <source>
        <dbReference type="ARBA" id="ARBA00022801"/>
    </source>
</evidence>
<dbReference type="GO" id="GO:0005634">
    <property type="term" value="C:nucleus"/>
    <property type="evidence" value="ECO:0007669"/>
    <property type="project" value="UniProtKB-SubCell"/>
</dbReference>
<comment type="cofactor">
    <cofactor evidence="1">
        <name>a divalent metal cation</name>
        <dbReference type="ChEBI" id="CHEBI:60240"/>
    </cofactor>
</comment>
<evidence type="ECO:0000256" key="3">
    <source>
        <dbReference type="ARBA" id="ARBA00006958"/>
    </source>
</evidence>
<dbReference type="InterPro" id="IPR045249">
    <property type="entry name" value="HARBI1-like"/>
</dbReference>
<evidence type="ECO:0000313" key="11">
    <source>
        <dbReference type="Proteomes" id="UP000235145"/>
    </source>
</evidence>
<dbReference type="AlphaFoldDB" id="A0A9R1VZJ4"/>
<accession>A0A9R1VZJ4</accession>
<comment type="similarity">
    <text evidence="3">Belongs to the HARBI1 family.</text>
</comment>
<dbReference type="GO" id="GO:0046872">
    <property type="term" value="F:metal ion binding"/>
    <property type="evidence" value="ECO:0007669"/>
    <property type="project" value="UniProtKB-KW"/>
</dbReference>